<dbReference type="AlphaFoldDB" id="A0A098VSB9"/>
<keyword evidence="4" id="KW-1185">Reference proteome</keyword>
<comment type="caution">
    <text evidence="3">The sequence shown here is derived from an EMBL/GenBank/DDBJ whole genome shotgun (WGS) entry which is preliminary data.</text>
</comment>
<dbReference type="EMBL" id="JMKJ01000151">
    <property type="protein sequence ID" value="KGG51958.1"/>
    <property type="molecule type" value="Genomic_DNA"/>
</dbReference>
<reference evidence="3 4" key="1">
    <citation type="submission" date="2014-04" db="EMBL/GenBank/DDBJ databases">
        <title>A new species of microsporidia sheds light on the evolution of extreme parasitism.</title>
        <authorList>
            <person name="Haag K.L."/>
            <person name="James T.Y."/>
            <person name="Larsson R."/>
            <person name="Schaer T.M."/>
            <person name="Refardt D."/>
            <person name="Pombert J.-F."/>
            <person name="Ebert D."/>
        </authorList>
    </citation>
    <scope>NUCLEOTIDE SEQUENCE [LARGE SCALE GENOMIC DNA]</scope>
    <source>
        <strain evidence="3 4">UGP3</strain>
        <tissue evidence="3">Spores</tissue>
    </source>
</reference>
<evidence type="ECO:0000256" key="2">
    <source>
        <dbReference type="SAM" id="MobiDB-lite"/>
    </source>
</evidence>
<name>A0A098VSB9_9MICR</name>
<dbReference type="Proteomes" id="UP000029725">
    <property type="component" value="Unassembled WGS sequence"/>
</dbReference>
<organism evidence="3 4">
    <name type="scientific">Mitosporidium daphniae</name>
    <dbReference type="NCBI Taxonomy" id="1485682"/>
    <lineage>
        <taxon>Eukaryota</taxon>
        <taxon>Fungi</taxon>
        <taxon>Fungi incertae sedis</taxon>
        <taxon>Microsporidia</taxon>
        <taxon>Mitosporidium</taxon>
    </lineage>
</organism>
<feature type="region of interest" description="Disordered" evidence="2">
    <location>
        <begin position="780"/>
        <end position="826"/>
    </location>
</feature>
<proteinExistence type="predicted"/>
<gene>
    <name evidence="3" type="ORF">DI09_236p10</name>
</gene>
<sequence>MENIAKAYELVDQVINYANEAKELAKDVENEKAQNEADDAKKIVEEAQPKALHILAQILKFEVKAAKGLADEAENLVEKAQKTEGLYAIVETYLLALIPAYQVARLNRLPNQIIVKKMVEKAGNAEPENLVLELQNLAEKAQKTRDLAIKEIENLVKAVECQEKENIKNLVEKVENLLIEAEGLIQKAKKTKNPIREYLLAEEKIIQAEKIALEVMDAIVQLQNLAEKIGIQADELKTLAQEIKDKKAEDQADKLKELIQAAQNEKTVGAYKIAKKVIDQAAALQKKIEKFKPQADKLKNSIQETQNAVGVTQKLAQDVLDQAPVSLTQILHSGADAAKGLAGEAEKLFVDAKETEDLAEKYALAKQAEQKTVRVYKIATKIKGKGAQLEKIFKEFQPEENEAKKLAQEAVYHAQKMAEETRAKALEILVQTVHFKAETVQIPLVKAQTQVEQARNTENLFYGYKLAEKAMKKAHKAYKLASECINYANEAKELAKDVENEKAQNEAKKVQVDAFDSIASTIYAEGIKKAENLVKLAKETKTSIFSIPAFTTQQLGLYALTGDVIHKTGRLQNLFKQFQPEGNEVKKPSKAQTYKLKALNQDAQRLVKKAKHQAIDKVETQASKTQKIVQRAQYLVQIISERINDEKGILLEEKETYDLLKDVKSNAKNLNALAEEVKGQADVLKKLAQNFEKEGAQNLEAAIQYLITISKDLDTKAEDLAKKTIDLETLTTNPKIKKYISKSLESLKNLNCVKTELLTKLMIPKLLSINRVKQAKNEVQEAKSKKQEAEKEAHEAESKKQQAEKEAHEAESKKEGKNKQANTANNQFKKIHEKAQNLEQAMKKAENLKNIVENLIAKLEKFYQAKEKAENARKAAKYEAEEDAKQAEKEFKEAKLLIPTLKWRFYNIFRDKLKNLKDLDVLVNQKFKKAEEEFKKAEQESKKAEQESKKAQKEVDDAQKKVDDAQKKVDDAQKKVDDAQE</sequence>
<feature type="compositionally biased region" description="Basic and acidic residues" evidence="2">
    <location>
        <begin position="780"/>
        <end position="818"/>
    </location>
</feature>
<feature type="coiled-coil region" evidence="1">
    <location>
        <begin position="222"/>
        <end position="265"/>
    </location>
</feature>
<evidence type="ECO:0000256" key="1">
    <source>
        <dbReference type="SAM" id="Coils"/>
    </source>
</evidence>
<dbReference type="Gene3D" id="1.20.120.330">
    <property type="entry name" value="Nucleotidyltransferases domain 2"/>
    <property type="match status" value="1"/>
</dbReference>
<accession>A0A098VSB9</accession>
<dbReference type="VEuPathDB" id="MicrosporidiaDB:DI09_236p10"/>
<feature type="region of interest" description="Disordered" evidence="2">
    <location>
        <begin position="934"/>
        <end position="981"/>
    </location>
</feature>
<evidence type="ECO:0000313" key="4">
    <source>
        <dbReference type="Proteomes" id="UP000029725"/>
    </source>
</evidence>
<feature type="coiled-coil region" evidence="1">
    <location>
        <begin position="11"/>
        <end position="86"/>
    </location>
</feature>
<feature type="non-terminal residue" evidence="3">
    <location>
        <position position="981"/>
    </location>
</feature>
<evidence type="ECO:0000313" key="3">
    <source>
        <dbReference type="EMBL" id="KGG51958.1"/>
    </source>
</evidence>
<dbReference type="RefSeq" id="XP_013238394.1">
    <property type="nucleotide sequence ID" value="XM_013382940.1"/>
</dbReference>
<dbReference type="GeneID" id="25259156"/>
<feature type="coiled-coil region" evidence="1">
    <location>
        <begin position="484"/>
        <end position="511"/>
    </location>
</feature>
<protein>
    <submittedName>
        <fullName evidence="3">Uncharacterized protein</fullName>
    </submittedName>
</protein>
<dbReference type="HOGENOM" id="CLU_303585_0_0_1"/>
<keyword evidence="1" id="KW-0175">Coiled coil</keyword>
<feature type="coiled-coil region" evidence="1">
    <location>
        <begin position="660"/>
        <end position="694"/>
    </location>
</feature>
<feature type="coiled-coil region" evidence="1">
    <location>
        <begin position="131"/>
        <end position="191"/>
    </location>
</feature>